<evidence type="ECO:0000313" key="11">
    <source>
        <dbReference type="EMBL" id="PKA65646.1"/>
    </source>
</evidence>
<dbReference type="CDD" id="cd16667">
    <property type="entry name" value="RING-H2_RNF126-like"/>
    <property type="match status" value="1"/>
</dbReference>
<dbReference type="GO" id="GO:0008270">
    <property type="term" value="F:zinc ion binding"/>
    <property type="evidence" value="ECO:0007669"/>
    <property type="project" value="UniProtKB-KW"/>
</dbReference>
<dbReference type="InterPro" id="IPR039525">
    <property type="entry name" value="RNF126-like_zinc-ribbon"/>
</dbReference>
<evidence type="ECO:0000256" key="6">
    <source>
        <dbReference type="ARBA" id="ARBA00022786"/>
    </source>
</evidence>
<gene>
    <name evidence="11" type="primary">RING1</name>
    <name evidence="11" type="ORF">AXF42_Ash013060</name>
</gene>
<accession>A0A2I0BD13</accession>
<organism evidence="11 12">
    <name type="scientific">Apostasia shenzhenica</name>
    <dbReference type="NCBI Taxonomy" id="1088818"/>
    <lineage>
        <taxon>Eukaryota</taxon>
        <taxon>Viridiplantae</taxon>
        <taxon>Streptophyta</taxon>
        <taxon>Embryophyta</taxon>
        <taxon>Tracheophyta</taxon>
        <taxon>Spermatophyta</taxon>
        <taxon>Magnoliopsida</taxon>
        <taxon>Liliopsida</taxon>
        <taxon>Asparagales</taxon>
        <taxon>Orchidaceae</taxon>
        <taxon>Apostasioideae</taxon>
        <taxon>Apostasia</taxon>
    </lineage>
</organism>
<keyword evidence="5 8" id="KW-0863">Zinc-finger</keyword>
<dbReference type="EMBL" id="KZ451890">
    <property type="protein sequence ID" value="PKA65646.1"/>
    <property type="molecule type" value="Genomic_DNA"/>
</dbReference>
<dbReference type="SMART" id="SM00184">
    <property type="entry name" value="RING"/>
    <property type="match status" value="1"/>
</dbReference>
<evidence type="ECO:0000256" key="7">
    <source>
        <dbReference type="ARBA" id="ARBA00022833"/>
    </source>
</evidence>
<keyword evidence="12" id="KW-1185">Reference proteome</keyword>
<dbReference type="PANTHER" id="PTHR15710:SF18">
    <property type="entry name" value="RING-TYPE E3 UBIQUITIN TRANSFERASE"/>
    <property type="match status" value="1"/>
</dbReference>
<dbReference type="Proteomes" id="UP000236161">
    <property type="component" value="Unassembled WGS sequence"/>
</dbReference>
<dbReference type="PANTHER" id="PTHR15710">
    <property type="entry name" value="E3 UBIQUITIN-PROTEIN LIGASE PRAJA"/>
    <property type="match status" value="1"/>
</dbReference>
<dbReference type="GO" id="GO:0016567">
    <property type="term" value="P:protein ubiquitination"/>
    <property type="evidence" value="ECO:0007669"/>
    <property type="project" value="TreeGrafter"/>
</dbReference>
<dbReference type="GO" id="GO:0061630">
    <property type="term" value="F:ubiquitin protein ligase activity"/>
    <property type="evidence" value="ECO:0007669"/>
    <property type="project" value="UniProtKB-EC"/>
</dbReference>
<dbReference type="InterPro" id="IPR001841">
    <property type="entry name" value="Znf_RING"/>
</dbReference>
<dbReference type="InterPro" id="IPR013083">
    <property type="entry name" value="Znf_RING/FYVE/PHD"/>
</dbReference>
<protein>
    <recommendedName>
        <fullName evidence="2">RING-type E3 ubiquitin transferase</fullName>
        <ecNumber evidence="2">2.3.2.27</ecNumber>
    </recommendedName>
</protein>
<keyword evidence="3" id="KW-0808">Transferase</keyword>
<keyword evidence="6" id="KW-0833">Ubl conjugation pathway</keyword>
<keyword evidence="7" id="KW-0862">Zinc</keyword>
<dbReference type="OrthoDB" id="8062037at2759"/>
<evidence type="ECO:0000256" key="3">
    <source>
        <dbReference type="ARBA" id="ARBA00022679"/>
    </source>
</evidence>
<dbReference type="GO" id="GO:0005737">
    <property type="term" value="C:cytoplasm"/>
    <property type="evidence" value="ECO:0007669"/>
    <property type="project" value="TreeGrafter"/>
</dbReference>
<evidence type="ECO:0000259" key="10">
    <source>
        <dbReference type="PROSITE" id="PS50089"/>
    </source>
</evidence>
<dbReference type="Pfam" id="PF14369">
    <property type="entry name" value="Zn_ribbon_19"/>
    <property type="match status" value="1"/>
</dbReference>
<dbReference type="Gene3D" id="3.30.40.10">
    <property type="entry name" value="Zinc/RING finger domain, C3HC4 (zinc finger)"/>
    <property type="match status" value="1"/>
</dbReference>
<dbReference type="FunFam" id="3.30.40.10:FF:000022">
    <property type="entry name" value="E3 ubiquitin-protein ligase RING1-like"/>
    <property type="match status" value="1"/>
</dbReference>
<feature type="domain" description="RING-type" evidence="10">
    <location>
        <begin position="213"/>
        <end position="254"/>
    </location>
</feature>
<evidence type="ECO:0000256" key="9">
    <source>
        <dbReference type="SAM" id="MobiDB-lite"/>
    </source>
</evidence>
<dbReference type="Pfam" id="PF13639">
    <property type="entry name" value="zf-RING_2"/>
    <property type="match status" value="1"/>
</dbReference>
<dbReference type="PROSITE" id="PS50089">
    <property type="entry name" value="ZF_RING_2"/>
    <property type="match status" value="1"/>
</dbReference>
<evidence type="ECO:0000313" key="12">
    <source>
        <dbReference type="Proteomes" id="UP000236161"/>
    </source>
</evidence>
<evidence type="ECO:0000256" key="5">
    <source>
        <dbReference type="ARBA" id="ARBA00022771"/>
    </source>
</evidence>
<dbReference type="STRING" id="1088818.A0A2I0BD13"/>
<evidence type="ECO:0000256" key="4">
    <source>
        <dbReference type="ARBA" id="ARBA00022723"/>
    </source>
</evidence>
<dbReference type="EC" id="2.3.2.27" evidence="2"/>
<keyword evidence="4" id="KW-0479">Metal-binding</keyword>
<dbReference type="SUPFAM" id="SSF57850">
    <property type="entry name" value="RING/U-box"/>
    <property type="match status" value="1"/>
</dbReference>
<comment type="catalytic activity">
    <reaction evidence="1">
        <text>S-ubiquitinyl-[E2 ubiquitin-conjugating enzyme]-L-cysteine + [acceptor protein]-L-lysine = [E2 ubiquitin-conjugating enzyme]-L-cysteine + N(6)-ubiquitinyl-[acceptor protein]-L-lysine.</text>
        <dbReference type="EC" id="2.3.2.27"/>
    </reaction>
</comment>
<reference evidence="11 12" key="1">
    <citation type="journal article" date="2017" name="Nature">
        <title>The Apostasia genome and the evolution of orchids.</title>
        <authorList>
            <person name="Zhang G.Q."/>
            <person name="Liu K.W."/>
            <person name="Li Z."/>
            <person name="Lohaus R."/>
            <person name="Hsiao Y.Y."/>
            <person name="Niu S.C."/>
            <person name="Wang J.Y."/>
            <person name="Lin Y.C."/>
            <person name="Xu Q."/>
            <person name="Chen L.J."/>
            <person name="Yoshida K."/>
            <person name="Fujiwara S."/>
            <person name="Wang Z.W."/>
            <person name="Zhang Y.Q."/>
            <person name="Mitsuda N."/>
            <person name="Wang M."/>
            <person name="Liu G.H."/>
            <person name="Pecoraro L."/>
            <person name="Huang H.X."/>
            <person name="Xiao X.J."/>
            <person name="Lin M."/>
            <person name="Wu X.Y."/>
            <person name="Wu W.L."/>
            <person name="Chen Y.Y."/>
            <person name="Chang S.B."/>
            <person name="Sakamoto S."/>
            <person name="Ohme-Takagi M."/>
            <person name="Yagi M."/>
            <person name="Zeng S.J."/>
            <person name="Shen C.Y."/>
            <person name="Yeh C.M."/>
            <person name="Luo Y.B."/>
            <person name="Tsai W.C."/>
            <person name="Van de Peer Y."/>
            <person name="Liu Z.J."/>
        </authorList>
    </citation>
    <scope>NUCLEOTIDE SEQUENCE [LARGE SCALE GENOMIC DNA]</scope>
    <source>
        <strain evidence="12">cv. Shenzhen</strain>
        <tissue evidence="11">Stem</tissue>
    </source>
</reference>
<name>A0A2I0BD13_9ASPA</name>
<dbReference type="AlphaFoldDB" id="A0A2I0BD13"/>
<evidence type="ECO:0000256" key="2">
    <source>
        <dbReference type="ARBA" id="ARBA00012483"/>
    </source>
</evidence>
<evidence type="ECO:0000256" key="1">
    <source>
        <dbReference type="ARBA" id="ARBA00000900"/>
    </source>
</evidence>
<evidence type="ECO:0000256" key="8">
    <source>
        <dbReference type="PROSITE-ProRule" id="PRU00175"/>
    </source>
</evidence>
<sequence length="342" mass="37988">MLINIKEGSFSSHTLQTISFPPLTLLLLLRHSNKTPPLLLLPLPQLRSPPELTLPSNSFITRPPAALISMHFPPFPPATVGRGRCPLFWCHQCRRPVRIFPWPAAVPSDVFCPRCFGGFVQELDLPAPPARLFLNFPSPYLHLHHLYPPWSPLLLPPPALHPGDYFAGPNLNELIEELTQNDRPGPLPASTASIEALPAVRIAAAHLRDASECPVCKEEFAVGEQAREMPCRHIYHSDCIVPWLRQHNSCPVCRFQIPGGESAGREQRRDHLASAGGSSNSIGQQRRPERGINPFASTSTFRRSPAPGWLRRYGGDGWEEQRADSMDGFSGNGFLPLSTFHL</sequence>
<feature type="region of interest" description="Disordered" evidence="9">
    <location>
        <begin position="264"/>
        <end position="307"/>
    </location>
</feature>
<proteinExistence type="predicted"/>